<dbReference type="Gramene" id="CDF39032">
    <property type="protein sequence ID" value="CDF39032"/>
    <property type="gene ID" value="CHC_T00000069001"/>
</dbReference>
<proteinExistence type="predicted"/>
<reference evidence="2" key="1">
    <citation type="journal article" date="2013" name="Proc. Natl. Acad. Sci. U.S.A.">
        <title>Genome structure and metabolic features in the red seaweed Chondrus crispus shed light on evolution of the Archaeplastida.</title>
        <authorList>
            <person name="Collen J."/>
            <person name="Porcel B."/>
            <person name="Carre W."/>
            <person name="Ball S.G."/>
            <person name="Chaparro C."/>
            <person name="Tonon T."/>
            <person name="Barbeyron T."/>
            <person name="Michel G."/>
            <person name="Noel B."/>
            <person name="Valentin K."/>
            <person name="Elias M."/>
            <person name="Artiguenave F."/>
            <person name="Arun A."/>
            <person name="Aury J.M."/>
            <person name="Barbosa-Neto J.F."/>
            <person name="Bothwell J.H."/>
            <person name="Bouget F.Y."/>
            <person name="Brillet L."/>
            <person name="Cabello-Hurtado F."/>
            <person name="Capella-Gutierrez S."/>
            <person name="Charrier B."/>
            <person name="Cladiere L."/>
            <person name="Cock J.M."/>
            <person name="Coelho S.M."/>
            <person name="Colleoni C."/>
            <person name="Czjzek M."/>
            <person name="Da Silva C."/>
            <person name="Delage L."/>
            <person name="Denoeud F."/>
            <person name="Deschamps P."/>
            <person name="Dittami S.M."/>
            <person name="Gabaldon T."/>
            <person name="Gachon C.M."/>
            <person name="Groisillier A."/>
            <person name="Herve C."/>
            <person name="Jabbari K."/>
            <person name="Katinka M."/>
            <person name="Kloareg B."/>
            <person name="Kowalczyk N."/>
            <person name="Labadie K."/>
            <person name="Leblanc C."/>
            <person name="Lopez P.J."/>
            <person name="McLachlan D.H."/>
            <person name="Meslet-Cladiere L."/>
            <person name="Moustafa A."/>
            <person name="Nehr Z."/>
            <person name="Nyvall Collen P."/>
            <person name="Panaud O."/>
            <person name="Partensky F."/>
            <person name="Poulain J."/>
            <person name="Rensing S.A."/>
            <person name="Rousvoal S."/>
            <person name="Samson G."/>
            <person name="Symeonidi A."/>
            <person name="Weissenbach J."/>
            <person name="Zambounis A."/>
            <person name="Wincker P."/>
            <person name="Boyen C."/>
        </authorList>
    </citation>
    <scope>NUCLEOTIDE SEQUENCE [LARGE SCALE GENOMIC DNA]</scope>
    <source>
        <strain evidence="2">cv. Stackhouse</strain>
    </source>
</reference>
<dbReference type="Proteomes" id="UP000012073">
    <property type="component" value="Unassembled WGS sequence"/>
</dbReference>
<name>R7QKJ7_CHOCR</name>
<protein>
    <submittedName>
        <fullName evidence="1">Uncharacterized protein</fullName>
    </submittedName>
</protein>
<dbReference type="RefSeq" id="XP_005718937.1">
    <property type="nucleotide sequence ID" value="XM_005718880.1"/>
</dbReference>
<dbReference type="KEGG" id="ccp:CHC_T00000069001"/>
<keyword evidence="2" id="KW-1185">Reference proteome</keyword>
<organism evidence="1 2">
    <name type="scientific">Chondrus crispus</name>
    <name type="common">Carrageen Irish moss</name>
    <name type="synonym">Polymorpha crispa</name>
    <dbReference type="NCBI Taxonomy" id="2769"/>
    <lineage>
        <taxon>Eukaryota</taxon>
        <taxon>Rhodophyta</taxon>
        <taxon>Florideophyceae</taxon>
        <taxon>Rhodymeniophycidae</taxon>
        <taxon>Gigartinales</taxon>
        <taxon>Gigartinaceae</taxon>
        <taxon>Chondrus</taxon>
    </lineage>
</organism>
<dbReference type="AlphaFoldDB" id="R7QKJ7"/>
<dbReference type="GeneID" id="17326656"/>
<accession>R7QKJ7</accession>
<dbReference type="EMBL" id="HG001984">
    <property type="protein sequence ID" value="CDF39032.1"/>
    <property type="molecule type" value="Genomic_DNA"/>
</dbReference>
<evidence type="ECO:0000313" key="2">
    <source>
        <dbReference type="Proteomes" id="UP000012073"/>
    </source>
</evidence>
<evidence type="ECO:0000313" key="1">
    <source>
        <dbReference type="EMBL" id="CDF39032.1"/>
    </source>
</evidence>
<gene>
    <name evidence="1" type="ORF">CHC_T00000069001</name>
</gene>
<sequence length="187" mass="20351">MLLVTNFGGPESEGADSSYSKQASGRALLLNGVDTVFWRYNWSAIVSKGAQQEECSDGDERDIEPANSASARCRTNCDSTESPVFTNCLCNTVIDEETDVPENQATRIVTRALIVRPYCAQEARASCQSSSHSRVELAGGCVVKEIHLPDGVALLRFLSDGFAQNYSGEKVQMYVGMGSFHQRAVLQ</sequence>